<dbReference type="AlphaFoldDB" id="A0A9X3L027"/>
<evidence type="ECO:0000313" key="4">
    <source>
        <dbReference type="Proteomes" id="UP001141992"/>
    </source>
</evidence>
<keyword evidence="1" id="KW-0479">Metal-binding</keyword>
<dbReference type="SUPFAM" id="SSF57716">
    <property type="entry name" value="Glucocorticoid receptor-like (DNA-binding domain)"/>
    <property type="match status" value="1"/>
</dbReference>
<dbReference type="Gene3D" id="6.20.220.10">
    <property type="entry name" value="ClpX chaperone, C4-type zinc finger domain"/>
    <property type="match status" value="1"/>
</dbReference>
<feature type="binding site" evidence="1">
    <location>
        <position position="19"/>
    </location>
    <ligand>
        <name>Zn(2+)</name>
        <dbReference type="ChEBI" id="CHEBI:29105"/>
    </ligand>
</feature>
<dbReference type="InterPro" id="IPR059188">
    <property type="entry name" value="Znf_CLPX-like"/>
</dbReference>
<dbReference type="GO" id="GO:0051082">
    <property type="term" value="F:unfolded protein binding"/>
    <property type="evidence" value="ECO:0007669"/>
    <property type="project" value="UniProtKB-UniRule"/>
</dbReference>
<dbReference type="EMBL" id="JAPZVI010000004">
    <property type="protein sequence ID" value="MCZ8401381.1"/>
    <property type="molecule type" value="Genomic_DNA"/>
</dbReference>
<sequence length="105" mass="12075">MDEPKKRRRTKKQAPELHCSFCDKSQFEVRKLVARGDNDQVTICDECIEMCIGIINDQSLVELKDRPKALFDYIVRQHEVIGQATDRANKAMDLLNISPSTDSQH</sequence>
<evidence type="ECO:0000313" key="3">
    <source>
        <dbReference type="EMBL" id="MCZ8401381.1"/>
    </source>
</evidence>
<accession>A0A9X3L027</accession>
<feature type="binding site" evidence="1">
    <location>
        <position position="22"/>
    </location>
    <ligand>
        <name>Zn(2+)</name>
        <dbReference type="ChEBI" id="CHEBI:29105"/>
    </ligand>
</feature>
<dbReference type="GO" id="GO:0006457">
    <property type="term" value="P:protein folding"/>
    <property type="evidence" value="ECO:0007669"/>
    <property type="project" value="UniProtKB-UniRule"/>
</dbReference>
<name>A0A9X3L027_ALCXX</name>
<proteinExistence type="inferred from homology"/>
<dbReference type="InterPro" id="IPR038366">
    <property type="entry name" value="Znf_CppX_C4_sf"/>
</dbReference>
<feature type="binding site" evidence="1">
    <location>
        <position position="47"/>
    </location>
    <ligand>
        <name>Zn(2+)</name>
        <dbReference type="ChEBI" id="CHEBI:29105"/>
    </ligand>
</feature>
<dbReference type="RefSeq" id="WP_083329644.1">
    <property type="nucleotide sequence ID" value="NZ_CP158973.1"/>
</dbReference>
<comment type="similarity">
    <text evidence="1">Belongs to the ClpX chaperone family.</text>
</comment>
<dbReference type="PROSITE" id="PS51902">
    <property type="entry name" value="CLPX_ZB"/>
    <property type="match status" value="1"/>
</dbReference>
<gene>
    <name evidence="3" type="ORF">O9570_08000</name>
</gene>
<dbReference type="GO" id="GO:0008270">
    <property type="term" value="F:zinc ion binding"/>
    <property type="evidence" value="ECO:0007669"/>
    <property type="project" value="UniProtKB-UniRule"/>
</dbReference>
<feature type="domain" description="ClpX-type ZB" evidence="2">
    <location>
        <begin position="4"/>
        <end position="63"/>
    </location>
</feature>
<evidence type="ECO:0000259" key="2">
    <source>
        <dbReference type="PROSITE" id="PS51902"/>
    </source>
</evidence>
<organism evidence="3 4">
    <name type="scientific">Alcaligenes xylosoxydans xylosoxydans</name>
    <name type="common">Achromobacter xylosoxidans</name>
    <dbReference type="NCBI Taxonomy" id="85698"/>
    <lineage>
        <taxon>Bacteria</taxon>
        <taxon>Pseudomonadati</taxon>
        <taxon>Pseudomonadota</taxon>
        <taxon>Betaproteobacteria</taxon>
        <taxon>Burkholderiales</taxon>
        <taxon>Alcaligenaceae</taxon>
        <taxon>Achromobacter</taxon>
    </lineage>
</organism>
<dbReference type="GO" id="GO:0046983">
    <property type="term" value="F:protein dimerization activity"/>
    <property type="evidence" value="ECO:0007669"/>
    <property type="project" value="UniProtKB-UniRule"/>
</dbReference>
<protein>
    <recommendedName>
        <fullName evidence="2">ClpX-type ZB domain-containing protein</fullName>
    </recommendedName>
</protein>
<dbReference type="InterPro" id="IPR010603">
    <property type="entry name" value="Znf_CppX_C4"/>
</dbReference>
<dbReference type="Proteomes" id="UP001141992">
    <property type="component" value="Unassembled WGS sequence"/>
</dbReference>
<keyword evidence="1" id="KW-0862">Zinc</keyword>
<comment type="caution">
    <text evidence="3">The sequence shown here is derived from an EMBL/GenBank/DDBJ whole genome shotgun (WGS) entry which is preliminary data.</text>
</comment>
<reference evidence="3" key="1">
    <citation type="submission" date="2022-12" db="EMBL/GenBank/DDBJ databases">
        <authorList>
            <person name="Voronina O.L."/>
            <person name="Kunda M.S."/>
            <person name="Ryzhova N."/>
            <person name="Aksenova E.I."/>
        </authorList>
    </citation>
    <scope>NUCLEOTIDE SEQUENCE</scope>
    <source>
        <strain evidence="3">SCCH136:Ach223948</strain>
    </source>
</reference>
<feature type="binding site" evidence="1">
    <location>
        <position position="44"/>
    </location>
    <ligand>
        <name>Zn(2+)</name>
        <dbReference type="ChEBI" id="CHEBI:29105"/>
    </ligand>
</feature>
<dbReference type="Pfam" id="PF06689">
    <property type="entry name" value="zf-C4_ClpX"/>
    <property type="match status" value="1"/>
</dbReference>
<keyword evidence="1" id="KW-0143">Chaperone</keyword>
<dbReference type="SMART" id="SM00994">
    <property type="entry name" value="zf-C4_ClpX"/>
    <property type="match status" value="1"/>
</dbReference>
<evidence type="ECO:0000256" key="1">
    <source>
        <dbReference type="PROSITE-ProRule" id="PRU01250"/>
    </source>
</evidence>